<sequence>MSANINFSLLKRFLGDYPFQPATALWRSIEIGRVLAYPFPEGLGLDLGCGDGHLTQIILEQVGERDLVGIDIDPQETVLAESYDFYQRIHTIEADNIPETDATFDFIFSNSVLEHIENIEAVLGEVSRVLKPGGIFLFTVPGDEFHDCLLGSVFPWVSRKTYLEELDRRVAHQRYWSEENWKNILNLHYLKIERVEQYLTKAEIRRWENISRLTAGILYGLFGKRKNPIEIQRTLGLRNANTKLSNPFLINLIAQIITFNLKTESTPDRELNGCLMIQARKSENSVN</sequence>
<gene>
    <name evidence="2" type="ORF">IQ249_06395</name>
</gene>
<dbReference type="InterPro" id="IPR013216">
    <property type="entry name" value="Methyltransf_11"/>
</dbReference>
<comment type="caution">
    <text evidence="2">The sequence shown here is derived from an EMBL/GenBank/DDBJ whole genome shotgun (WGS) entry which is preliminary data.</text>
</comment>
<proteinExistence type="predicted"/>
<evidence type="ECO:0000313" key="2">
    <source>
        <dbReference type="EMBL" id="MBE9115526.1"/>
    </source>
</evidence>
<dbReference type="EMBL" id="JADEWZ010000007">
    <property type="protein sequence ID" value="MBE9115526.1"/>
    <property type="molecule type" value="Genomic_DNA"/>
</dbReference>
<keyword evidence="3" id="KW-1185">Reference proteome</keyword>
<dbReference type="PANTHER" id="PTHR43861:SF1">
    <property type="entry name" value="TRANS-ACONITATE 2-METHYLTRANSFERASE"/>
    <property type="match status" value="1"/>
</dbReference>
<dbReference type="AlphaFoldDB" id="A0A8J7DV54"/>
<dbReference type="Gene3D" id="3.40.50.150">
    <property type="entry name" value="Vaccinia Virus protein VP39"/>
    <property type="match status" value="1"/>
</dbReference>
<dbReference type="Proteomes" id="UP000654482">
    <property type="component" value="Unassembled WGS sequence"/>
</dbReference>
<organism evidence="2 3">
    <name type="scientific">Lusitaniella coriacea LEGE 07157</name>
    <dbReference type="NCBI Taxonomy" id="945747"/>
    <lineage>
        <taxon>Bacteria</taxon>
        <taxon>Bacillati</taxon>
        <taxon>Cyanobacteriota</taxon>
        <taxon>Cyanophyceae</taxon>
        <taxon>Spirulinales</taxon>
        <taxon>Lusitaniellaceae</taxon>
        <taxon>Lusitaniella</taxon>
    </lineage>
</organism>
<name>A0A8J7DV54_9CYAN</name>
<accession>A0A8J7DV54</accession>
<feature type="domain" description="Methyltransferase type 11" evidence="1">
    <location>
        <begin position="45"/>
        <end position="138"/>
    </location>
</feature>
<dbReference type="SUPFAM" id="SSF53335">
    <property type="entry name" value="S-adenosyl-L-methionine-dependent methyltransferases"/>
    <property type="match status" value="1"/>
</dbReference>
<dbReference type="PANTHER" id="PTHR43861">
    <property type="entry name" value="TRANS-ACONITATE 2-METHYLTRANSFERASE-RELATED"/>
    <property type="match status" value="1"/>
</dbReference>
<reference evidence="2" key="1">
    <citation type="submission" date="2020-10" db="EMBL/GenBank/DDBJ databases">
        <authorList>
            <person name="Castelo-Branco R."/>
            <person name="Eusebio N."/>
            <person name="Adriana R."/>
            <person name="Vieira A."/>
            <person name="Brugerolle De Fraissinette N."/>
            <person name="Rezende De Castro R."/>
            <person name="Schneider M.P."/>
            <person name="Vasconcelos V."/>
            <person name="Leao P.N."/>
        </authorList>
    </citation>
    <scope>NUCLEOTIDE SEQUENCE</scope>
    <source>
        <strain evidence="2">LEGE 07157</strain>
    </source>
</reference>
<dbReference type="InterPro" id="IPR029063">
    <property type="entry name" value="SAM-dependent_MTases_sf"/>
</dbReference>
<evidence type="ECO:0000259" key="1">
    <source>
        <dbReference type="Pfam" id="PF08241"/>
    </source>
</evidence>
<dbReference type="CDD" id="cd02440">
    <property type="entry name" value="AdoMet_MTases"/>
    <property type="match status" value="1"/>
</dbReference>
<dbReference type="GO" id="GO:0032259">
    <property type="term" value="P:methylation"/>
    <property type="evidence" value="ECO:0007669"/>
    <property type="project" value="UniProtKB-KW"/>
</dbReference>
<dbReference type="GO" id="GO:0008757">
    <property type="term" value="F:S-adenosylmethionine-dependent methyltransferase activity"/>
    <property type="evidence" value="ECO:0007669"/>
    <property type="project" value="InterPro"/>
</dbReference>
<keyword evidence="2" id="KW-0489">Methyltransferase</keyword>
<protein>
    <submittedName>
        <fullName evidence="2">Methyltransferase domain-containing protein</fullName>
    </submittedName>
</protein>
<dbReference type="Pfam" id="PF08241">
    <property type="entry name" value="Methyltransf_11"/>
    <property type="match status" value="1"/>
</dbReference>
<keyword evidence="2" id="KW-0808">Transferase</keyword>
<evidence type="ECO:0000313" key="3">
    <source>
        <dbReference type="Proteomes" id="UP000654482"/>
    </source>
</evidence>